<protein>
    <submittedName>
        <fullName evidence="6">Putative ABC efflux transporter (ATP-binding protein)</fullName>
    </submittedName>
</protein>
<dbReference type="CDD" id="cd03268">
    <property type="entry name" value="ABC_BcrA_bacitracin_resist"/>
    <property type="match status" value="1"/>
</dbReference>
<evidence type="ECO:0000256" key="3">
    <source>
        <dbReference type="ARBA" id="ARBA00022741"/>
    </source>
</evidence>
<evidence type="ECO:0000256" key="4">
    <source>
        <dbReference type="ARBA" id="ARBA00022840"/>
    </source>
</evidence>
<reference evidence="7" key="1">
    <citation type="submission" date="2018-08" db="EMBL/GenBank/DDBJ databases">
        <authorList>
            <person name="Chevrot R."/>
        </authorList>
    </citation>
    <scope>NUCLEOTIDE SEQUENCE [LARGE SCALE GENOMIC DNA]</scope>
</reference>
<dbReference type="InterPro" id="IPR003439">
    <property type="entry name" value="ABC_transporter-like_ATP-bd"/>
</dbReference>
<accession>A0A383R8P9</accession>
<keyword evidence="2" id="KW-0813">Transport</keyword>
<dbReference type="SUPFAM" id="SSF52540">
    <property type="entry name" value="P-loop containing nucleoside triphosphate hydrolases"/>
    <property type="match status" value="1"/>
</dbReference>
<dbReference type="GO" id="GO:0016887">
    <property type="term" value="F:ATP hydrolysis activity"/>
    <property type="evidence" value="ECO:0007669"/>
    <property type="project" value="InterPro"/>
</dbReference>
<comment type="similarity">
    <text evidence="1">Belongs to the ABC transporter superfamily.</text>
</comment>
<dbReference type="InterPro" id="IPR003593">
    <property type="entry name" value="AAA+_ATPase"/>
</dbReference>
<organism evidence="6 7">
    <name type="scientific">Paenibacillus alvei</name>
    <name type="common">Bacillus alvei</name>
    <dbReference type="NCBI Taxonomy" id="44250"/>
    <lineage>
        <taxon>Bacteria</taxon>
        <taxon>Bacillati</taxon>
        <taxon>Bacillota</taxon>
        <taxon>Bacilli</taxon>
        <taxon>Bacillales</taxon>
        <taxon>Paenibacillaceae</taxon>
        <taxon>Paenibacillus</taxon>
    </lineage>
</organism>
<dbReference type="PANTHER" id="PTHR43335:SF8">
    <property type="entry name" value="ABC TRANSPORTER, ATP-BINDING PROTEIN"/>
    <property type="match status" value="1"/>
</dbReference>
<dbReference type="Gene3D" id="3.40.50.300">
    <property type="entry name" value="P-loop containing nucleotide triphosphate hydrolases"/>
    <property type="match status" value="1"/>
</dbReference>
<dbReference type="EMBL" id="LS992241">
    <property type="protein sequence ID" value="SYX83517.1"/>
    <property type="molecule type" value="Genomic_DNA"/>
</dbReference>
<evidence type="ECO:0000256" key="1">
    <source>
        <dbReference type="ARBA" id="ARBA00005417"/>
    </source>
</evidence>
<proteinExistence type="inferred from homology"/>
<evidence type="ECO:0000313" key="7">
    <source>
        <dbReference type="Proteomes" id="UP000304148"/>
    </source>
</evidence>
<dbReference type="SMART" id="SM00382">
    <property type="entry name" value="AAA"/>
    <property type="match status" value="1"/>
</dbReference>
<dbReference type="Pfam" id="PF00005">
    <property type="entry name" value="ABC_tran"/>
    <property type="match status" value="1"/>
</dbReference>
<evidence type="ECO:0000313" key="6">
    <source>
        <dbReference type="EMBL" id="SYX83517.1"/>
    </source>
</evidence>
<dbReference type="RefSeq" id="WP_138185591.1">
    <property type="nucleotide sequence ID" value="NZ_LS992241.1"/>
</dbReference>
<gene>
    <name evidence="6" type="primary">ycbN</name>
    <name evidence="6" type="ORF">PBLR_11939</name>
</gene>
<keyword evidence="4 6" id="KW-0067">ATP-binding</keyword>
<keyword evidence="3" id="KW-0547">Nucleotide-binding</keyword>
<feature type="domain" description="ABC transporter" evidence="5">
    <location>
        <begin position="5"/>
        <end position="233"/>
    </location>
</feature>
<dbReference type="PROSITE" id="PS50893">
    <property type="entry name" value="ABC_TRANSPORTER_2"/>
    <property type="match status" value="1"/>
</dbReference>
<evidence type="ECO:0000256" key="2">
    <source>
        <dbReference type="ARBA" id="ARBA00022448"/>
    </source>
</evidence>
<dbReference type="AlphaFoldDB" id="A0A383R8P9"/>
<dbReference type="Proteomes" id="UP000304148">
    <property type="component" value="Chromosome"/>
</dbReference>
<dbReference type="PANTHER" id="PTHR43335">
    <property type="entry name" value="ABC TRANSPORTER, ATP-BINDING PROTEIN"/>
    <property type="match status" value="1"/>
</dbReference>
<sequence>MSTIIRTTRLTKQYGEQIAVHDLNMHVKQGEIYGFLGRNGAGKTTTIRMLLGLIKPTEGEIELFGQRLNAKPREILSRIGSMVEHPGFYENLTAYENLLINAKLMGVYKRNALEEALETVGLQEETKKLVGQYSMGMKQRLGIARAILHHPELLILDEPTNGLDPIGIKEMRKLIKSLAVERNITVLISSHILSEVEQLADQLGIIHEGKLLEEISIGELHKRNRKYIEFRVSNDNKAAMLLESQAGVHDYEIHGDGLIRVYSRIGEQNKLNKMFVQNDIDVFKMTLHEDTLEDYFVKRIGGGTIG</sequence>
<dbReference type="GO" id="GO:0005524">
    <property type="term" value="F:ATP binding"/>
    <property type="evidence" value="ECO:0007669"/>
    <property type="project" value="UniProtKB-KW"/>
</dbReference>
<name>A0A383R8P9_PAEAL</name>
<evidence type="ECO:0000259" key="5">
    <source>
        <dbReference type="PROSITE" id="PS50893"/>
    </source>
</evidence>
<dbReference type="InterPro" id="IPR027417">
    <property type="entry name" value="P-loop_NTPase"/>
</dbReference>